<evidence type="ECO:0000259" key="3">
    <source>
        <dbReference type="Pfam" id="PF14258"/>
    </source>
</evidence>
<dbReference type="EMBL" id="JAKJLQ010000001">
    <property type="protein sequence ID" value="MDF6099439.1"/>
    <property type="molecule type" value="Genomic_DNA"/>
</dbReference>
<reference evidence="4" key="2">
    <citation type="submission" date="2022-01" db="EMBL/GenBank/DDBJ databases">
        <authorList>
            <person name="Sanchez-Suarez J."/>
            <person name="Villamil L."/>
            <person name="Diaz L.E."/>
        </authorList>
    </citation>
    <scope>NUCLEOTIDE SEQUENCE</scope>
    <source>
        <strain evidence="4">EUFUS-Z928</strain>
    </source>
</reference>
<keyword evidence="2" id="KW-0472">Membrane</keyword>
<reference evidence="4" key="1">
    <citation type="journal article" date="2022" name="Data Brief">
        <title>Draft genome sequence data of Gordonia hongkongensis strain EUFUS-Z928 isolated from the octocoral Eunicea fusca.</title>
        <authorList>
            <person name="Sanchez-Suarez J."/>
            <person name="Diaz L."/>
            <person name="Melo-Bolivar J."/>
            <person name="Villamil L."/>
        </authorList>
    </citation>
    <scope>NUCLEOTIDE SEQUENCE</scope>
    <source>
        <strain evidence="4">EUFUS-Z928</strain>
    </source>
</reference>
<feature type="compositionally biased region" description="Polar residues" evidence="1">
    <location>
        <begin position="1"/>
        <end position="17"/>
    </location>
</feature>
<dbReference type="Proteomes" id="UP001152308">
    <property type="component" value="Unassembled WGS sequence"/>
</dbReference>
<dbReference type="InterPro" id="IPR025646">
    <property type="entry name" value="DUF4350"/>
</dbReference>
<evidence type="ECO:0000313" key="4">
    <source>
        <dbReference type="EMBL" id="MDF6099439.1"/>
    </source>
</evidence>
<gene>
    <name evidence="4" type="ORF">L2299_00025</name>
</gene>
<accession>A0ABT6BMY8</accession>
<evidence type="ECO:0000313" key="5">
    <source>
        <dbReference type="Proteomes" id="UP001152308"/>
    </source>
</evidence>
<feature type="region of interest" description="Disordered" evidence="1">
    <location>
        <begin position="1"/>
        <end position="24"/>
    </location>
</feature>
<organism evidence="4 5">
    <name type="scientific">Gordonia hongkongensis</name>
    <dbReference type="NCBI Taxonomy" id="1701090"/>
    <lineage>
        <taxon>Bacteria</taxon>
        <taxon>Bacillati</taxon>
        <taxon>Actinomycetota</taxon>
        <taxon>Actinomycetes</taxon>
        <taxon>Mycobacteriales</taxon>
        <taxon>Gordoniaceae</taxon>
        <taxon>Gordonia</taxon>
    </lineage>
</organism>
<feature type="domain" description="DUF4350" evidence="3">
    <location>
        <begin position="69"/>
        <end position="243"/>
    </location>
</feature>
<dbReference type="RefSeq" id="WP_277242364.1">
    <property type="nucleotide sequence ID" value="NZ_JAKJLQ010000001.1"/>
</dbReference>
<feature type="transmembrane region" description="Helical" evidence="2">
    <location>
        <begin position="271"/>
        <end position="292"/>
    </location>
</feature>
<name>A0ABT6BMY8_9ACTN</name>
<evidence type="ECO:0000256" key="2">
    <source>
        <dbReference type="SAM" id="Phobius"/>
    </source>
</evidence>
<protein>
    <submittedName>
        <fullName evidence="4">DUF4350 domain-containing protein</fullName>
    </submittedName>
</protein>
<keyword evidence="2" id="KW-0812">Transmembrane</keyword>
<keyword evidence="2" id="KW-1133">Transmembrane helix</keyword>
<proteinExistence type="predicted"/>
<keyword evidence="5" id="KW-1185">Reference proteome</keyword>
<sequence length="430" mass="45379">MTGTVQATPPGPVTSTPMRPAPAKNKTPAWIWVTIVLVVVVVVAGVGLLGVTALTGVQGTPGPGVSYDPDNAQPTGSRALAQILDDHGADLRQVRGLEEFTDAPRPGRGTTVVVSSTSSFNPATTQQFRERVQDADRVILIAPDTTMLTALDLPVTSGYGAGPAAVPAGCRTPGIDETDVVDFSPFGYTPTSPAATACFTSDGTSNLVVVPRTTDRPEFVVISGTMLTNEQLAQQDNAGVAVRVFARSDEILWYVPFFTDQVATEDEESDIPAAVGPLIVLTVFAVLALMLWRGRRFGPLVTEPLPAVVKAVETTRARGRMYHRAGADARAAAALRIHTLGSLASYLGLPFDAARATDALSRPDWDTVVASTENSDPMVSAIVLAVVGATHRDLGEVRSLLSGPLPTTDTQLVHFTAELTNLEKEVRHTP</sequence>
<feature type="transmembrane region" description="Helical" evidence="2">
    <location>
        <begin position="29"/>
        <end position="51"/>
    </location>
</feature>
<dbReference type="Pfam" id="PF14258">
    <property type="entry name" value="DUF4350"/>
    <property type="match status" value="1"/>
</dbReference>
<comment type="caution">
    <text evidence="4">The sequence shown here is derived from an EMBL/GenBank/DDBJ whole genome shotgun (WGS) entry which is preliminary data.</text>
</comment>
<evidence type="ECO:0000256" key="1">
    <source>
        <dbReference type="SAM" id="MobiDB-lite"/>
    </source>
</evidence>